<feature type="compositionally biased region" description="Pro residues" evidence="1">
    <location>
        <begin position="65"/>
        <end position="76"/>
    </location>
</feature>
<reference evidence="3" key="1">
    <citation type="submission" date="2016-10" db="EMBL/GenBank/DDBJ databases">
        <authorList>
            <person name="Varghese N."/>
            <person name="Submissions S."/>
        </authorList>
    </citation>
    <scope>NUCLEOTIDE SEQUENCE [LARGE SCALE GENOMIC DNA]</scope>
    <source>
        <strain evidence="3">DSM 44718</strain>
    </source>
</reference>
<feature type="compositionally biased region" description="Pro residues" evidence="1">
    <location>
        <begin position="45"/>
        <end position="55"/>
    </location>
</feature>
<keyword evidence="3" id="KW-1185">Reference proteome</keyword>
<sequence length="316" mass="33570">MAGEIWWADVIRASRALGVTSDSDFARVARLLGFDPRGASERPTTRPPWGVPPDGPATTDMPEPGARPEPAPPPAARPAAATAGVPLVPISTEPILADLPTGPVLARPSPRPSAPRPHLSLLAPRSTTAILQYLLSRLVADGPVDVAAVIEQIAAGRPLPTLPRRPQRTLRFGAEILVDLGEHMRPFRRDQADVVAAARAVVGVGSSSVRYFADAPLRGIGPGRRAGWTPGYSPPAAGTAVLLLTDLGIGGDRLSLERASVPEWLRFLRLVGRAGCRPVALVPYPPERWPSRLRALCPMLTWDRDVTVGTARTAVP</sequence>
<name>A0A1H3TP27_9ACTN</name>
<evidence type="ECO:0000313" key="3">
    <source>
        <dbReference type="Proteomes" id="UP000199632"/>
    </source>
</evidence>
<accession>A0A1H3TP27</accession>
<evidence type="ECO:0000313" key="2">
    <source>
        <dbReference type="EMBL" id="SDZ51777.1"/>
    </source>
</evidence>
<gene>
    <name evidence="2" type="ORF">SAMN05421684_6106</name>
</gene>
<dbReference type="AlphaFoldDB" id="A0A1H3TP27"/>
<dbReference type="STRING" id="137265.SAMN05421684_6106"/>
<proteinExistence type="predicted"/>
<organism evidence="2 3">
    <name type="scientific">Asanoa ishikariensis</name>
    <dbReference type="NCBI Taxonomy" id="137265"/>
    <lineage>
        <taxon>Bacteria</taxon>
        <taxon>Bacillati</taxon>
        <taxon>Actinomycetota</taxon>
        <taxon>Actinomycetes</taxon>
        <taxon>Micromonosporales</taxon>
        <taxon>Micromonosporaceae</taxon>
        <taxon>Asanoa</taxon>
    </lineage>
</organism>
<dbReference type="Proteomes" id="UP000199632">
    <property type="component" value="Unassembled WGS sequence"/>
</dbReference>
<feature type="region of interest" description="Disordered" evidence="1">
    <location>
        <begin position="36"/>
        <end position="80"/>
    </location>
</feature>
<protein>
    <submittedName>
        <fullName evidence="2">Uncharacterized protein</fullName>
    </submittedName>
</protein>
<dbReference type="EMBL" id="FNQB01000003">
    <property type="protein sequence ID" value="SDZ51777.1"/>
    <property type="molecule type" value="Genomic_DNA"/>
</dbReference>
<evidence type="ECO:0000256" key="1">
    <source>
        <dbReference type="SAM" id="MobiDB-lite"/>
    </source>
</evidence>